<dbReference type="InterPro" id="IPR003594">
    <property type="entry name" value="HATPase_dom"/>
</dbReference>
<dbReference type="RefSeq" id="WP_070732460.1">
    <property type="nucleotide sequence ID" value="NZ_MDZC01000017.1"/>
</dbReference>
<keyword evidence="7" id="KW-0802">TPR repeat</keyword>
<dbReference type="SMART" id="SM00028">
    <property type="entry name" value="TPR"/>
    <property type="match status" value="4"/>
</dbReference>
<evidence type="ECO:0000256" key="4">
    <source>
        <dbReference type="ARBA" id="ARBA00022679"/>
    </source>
</evidence>
<evidence type="ECO:0000313" key="10">
    <source>
        <dbReference type="EMBL" id="OGX88354.1"/>
    </source>
</evidence>
<dbReference type="PROSITE" id="PS50005">
    <property type="entry name" value="TPR"/>
    <property type="match status" value="1"/>
</dbReference>
<protein>
    <recommendedName>
        <fullName evidence="2">histidine kinase</fullName>
        <ecNumber evidence="2">2.7.13.3</ecNumber>
    </recommendedName>
</protein>
<dbReference type="PANTHER" id="PTHR43711:SF31">
    <property type="entry name" value="HISTIDINE KINASE"/>
    <property type="match status" value="1"/>
</dbReference>
<comment type="catalytic activity">
    <reaction evidence="1">
        <text>ATP + protein L-histidine = ADP + protein N-phospho-L-histidine.</text>
        <dbReference type="EC" id="2.7.13.3"/>
    </reaction>
</comment>
<gene>
    <name evidence="10" type="ORF">BEN48_09725</name>
</gene>
<keyword evidence="8" id="KW-0812">Transmembrane</keyword>
<evidence type="ECO:0000256" key="2">
    <source>
        <dbReference type="ARBA" id="ARBA00012438"/>
    </source>
</evidence>
<evidence type="ECO:0000256" key="5">
    <source>
        <dbReference type="ARBA" id="ARBA00022777"/>
    </source>
</evidence>
<comment type="caution">
    <text evidence="10">The sequence shown here is derived from an EMBL/GenBank/DDBJ whole genome shotgun (WGS) entry which is preliminary data.</text>
</comment>
<evidence type="ECO:0000313" key="11">
    <source>
        <dbReference type="Proteomes" id="UP000177791"/>
    </source>
</evidence>
<dbReference type="Gene3D" id="1.10.287.130">
    <property type="match status" value="1"/>
</dbReference>
<dbReference type="AlphaFoldDB" id="A0A1G1TBU8"/>
<evidence type="ECO:0000256" key="6">
    <source>
        <dbReference type="ARBA" id="ARBA00023012"/>
    </source>
</evidence>
<keyword evidence="4" id="KW-0808">Transferase</keyword>
<dbReference type="Proteomes" id="UP000177791">
    <property type="component" value="Unassembled WGS sequence"/>
</dbReference>
<dbReference type="InterPro" id="IPR036890">
    <property type="entry name" value="HATPase_C_sf"/>
</dbReference>
<sequence>MWLLAIGLLLSFPERAVAQRPLPTSTKAIRQKLNTSLPDTARLRLLQAMTTALSAEQPERALPYGEAAVGLARTLPVKERAPRLLRSLLNLASCYANLSNGPEALTLLTEAQALALNLGDVDALARAYTSQGSIYHERRDSVTAWRHYRRALQLAAQPAVSAHTRMRLLGNVGSLFFFRQQYPQAMRYDSLALALARREGDSTAQSTYLSSLATYQMRVGNMGRVNRLLTQALAISKRQHAVRNQANQLIMFAMYYIQTSQPERADAAVREALKVARQSNYLERVLDSYSILAAQAADQERYREAYEWNQRYVDLNDTLNNRQTFQTLASAQVNYETQERARRMRQLTQQNEEQAWRSRLLVLAVAILAIGLLVTAYFYRNLRRNRAALAANNRALEQTSAELRTVAGYKDKLYAIVAHDLRGPVTAFAGVTSLIDSYIAQNDQAGLARLPALVRQAADSLNHLLDNVLNWAVSQTGELDYRPTPLLVSELFAECQALYQTTAAASWQHITLSAPANLRLMADRNMTRTILRNLVGNSLKFMPTGGHVHLEAAPDPDDAQMVLLSCTDTGPGMNAATVASLMSGPALPEATAMPQTTTGLGLGLALCRAFVHRHGGTLVIQSRPGAGTNVTVSLPMAKNIATEVEKIKAQKSPSF</sequence>
<feature type="repeat" description="TPR" evidence="7">
    <location>
        <begin position="125"/>
        <end position="158"/>
    </location>
</feature>
<dbReference type="Pfam" id="PF02518">
    <property type="entry name" value="HATPase_c"/>
    <property type="match status" value="1"/>
</dbReference>
<evidence type="ECO:0000256" key="7">
    <source>
        <dbReference type="PROSITE-ProRule" id="PRU00339"/>
    </source>
</evidence>
<evidence type="ECO:0000256" key="1">
    <source>
        <dbReference type="ARBA" id="ARBA00000085"/>
    </source>
</evidence>
<dbReference type="EMBL" id="MDZC01000017">
    <property type="protein sequence ID" value="OGX88354.1"/>
    <property type="molecule type" value="Genomic_DNA"/>
</dbReference>
<keyword evidence="8" id="KW-0472">Membrane</keyword>
<keyword evidence="3" id="KW-0597">Phosphoprotein</keyword>
<dbReference type="STRING" id="1908236.BEN48_09725"/>
<keyword evidence="6" id="KW-0902">Two-component regulatory system</keyword>
<evidence type="ECO:0000259" key="9">
    <source>
        <dbReference type="PROSITE" id="PS50109"/>
    </source>
</evidence>
<evidence type="ECO:0000256" key="8">
    <source>
        <dbReference type="SAM" id="Phobius"/>
    </source>
</evidence>
<keyword evidence="5" id="KW-0418">Kinase</keyword>
<dbReference type="InterPro" id="IPR036097">
    <property type="entry name" value="HisK_dim/P_sf"/>
</dbReference>
<dbReference type="SUPFAM" id="SSF48452">
    <property type="entry name" value="TPR-like"/>
    <property type="match status" value="2"/>
</dbReference>
<dbReference type="InterPro" id="IPR004358">
    <property type="entry name" value="Sig_transdc_His_kin-like_C"/>
</dbReference>
<dbReference type="SMART" id="SM00387">
    <property type="entry name" value="HATPase_c"/>
    <property type="match status" value="1"/>
</dbReference>
<dbReference type="InterPro" id="IPR019734">
    <property type="entry name" value="TPR_rpt"/>
</dbReference>
<reference evidence="10 11" key="1">
    <citation type="submission" date="2016-08" db="EMBL/GenBank/DDBJ databases">
        <title>Hymenobacter coccineus sp. nov., Hymenobacter lapidarius sp. nov. and Hymenobacter glacialis sp. nov., isolated from Antarctic soil.</title>
        <authorList>
            <person name="Sedlacek I."/>
            <person name="Kralova S."/>
            <person name="Kyrova K."/>
            <person name="Maslanova I."/>
            <person name="Stankova E."/>
            <person name="Vrbovska V."/>
            <person name="Nemec M."/>
            <person name="Bartak M."/>
            <person name="Svec P."/>
            <person name="Busse H.-J."/>
            <person name="Pantucek R."/>
        </authorList>
    </citation>
    <scope>NUCLEOTIDE SEQUENCE [LARGE SCALE GENOMIC DNA]</scope>
    <source>
        <strain evidence="10 11">CCM 8648</strain>
    </source>
</reference>
<dbReference type="Gene3D" id="3.30.565.10">
    <property type="entry name" value="Histidine kinase-like ATPase, C-terminal domain"/>
    <property type="match status" value="1"/>
</dbReference>
<dbReference type="PROSITE" id="PS50109">
    <property type="entry name" value="HIS_KIN"/>
    <property type="match status" value="1"/>
</dbReference>
<dbReference type="InterPro" id="IPR011990">
    <property type="entry name" value="TPR-like_helical_dom_sf"/>
</dbReference>
<dbReference type="CDD" id="cd00082">
    <property type="entry name" value="HisKA"/>
    <property type="match status" value="1"/>
</dbReference>
<keyword evidence="8" id="KW-1133">Transmembrane helix</keyword>
<dbReference type="SUPFAM" id="SSF55874">
    <property type="entry name" value="ATPase domain of HSP90 chaperone/DNA topoisomerase II/histidine kinase"/>
    <property type="match status" value="1"/>
</dbReference>
<feature type="domain" description="Histidine kinase" evidence="9">
    <location>
        <begin position="416"/>
        <end position="638"/>
    </location>
</feature>
<dbReference type="Gene3D" id="1.25.40.10">
    <property type="entry name" value="Tetratricopeptide repeat domain"/>
    <property type="match status" value="2"/>
</dbReference>
<name>A0A1G1TBU8_9BACT</name>
<feature type="transmembrane region" description="Helical" evidence="8">
    <location>
        <begin position="360"/>
        <end position="379"/>
    </location>
</feature>
<dbReference type="GO" id="GO:0000155">
    <property type="term" value="F:phosphorelay sensor kinase activity"/>
    <property type="evidence" value="ECO:0007669"/>
    <property type="project" value="InterPro"/>
</dbReference>
<dbReference type="InterPro" id="IPR050736">
    <property type="entry name" value="Sensor_HK_Regulatory"/>
</dbReference>
<dbReference type="PRINTS" id="PR00344">
    <property type="entry name" value="BCTRLSENSOR"/>
</dbReference>
<keyword evidence="11" id="KW-1185">Reference proteome</keyword>
<dbReference type="OrthoDB" id="9810447at2"/>
<proteinExistence type="predicted"/>
<dbReference type="SUPFAM" id="SSF47384">
    <property type="entry name" value="Homodimeric domain of signal transducing histidine kinase"/>
    <property type="match status" value="1"/>
</dbReference>
<dbReference type="InterPro" id="IPR005467">
    <property type="entry name" value="His_kinase_dom"/>
</dbReference>
<dbReference type="InterPro" id="IPR003661">
    <property type="entry name" value="HisK_dim/P_dom"/>
</dbReference>
<evidence type="ECO:0000256" key="3">
    <source>
        <dbReference type="ARBA" id="ARBA00022553"/>
    </source>
</evidence>
<dbReference type="EC" id="2.7.13.3" evidence="2"/>
<dbReference type="PANTHER" id="PTHR43711">
    <property type="entry name" value="TWO-COMPONENT HISTIDINE KINASE"/>
    <property type="match status" value="1"/>
</dbReference>
<organism evidence="10 11">
    <name type="scientific">Hymenobacter glacialis</name>
    <dbReference type="NCBI Taxonomy" id="1908236"/>
    <lineage>
        <taxon>Bacteria</taxon>
        <taxon>Pseudomonadati</taxon>
        <taxon>Bacteroidota</taxon>
        <taxon>Cytophagia</taxon>
        <taxon>Cytophagales</taxon>
        <taxon>Hymenobacteraceae</taxon>
        <taxon>Hymenobacter</taxon>
    </lineage>
</organism>
<accession>A0A1G1TBU8</accession>